<proteinExistence type="predicted"/>
<sequence length="204" mass="21522">MRHVITLVLTFMVVAQVQMGWAQQPADLAVVSVPLPAVDSSGRAVPAAGKAPLAEMLKKAGEKFTDVTAAVRSGKLDFVGVKVLMIGSGALSADGARIANVLSDGKKLVTGFVEAGGVLVLFTDTNDAGELRFLPDTMAVRIESVAHDKRLPPSPEHPLLVGRHRLTAGDLGSRRGMLYRGGCFGSYDGLMAVVAWDARGRYPL</sequence>
<organism evidence="1">
    <name type="scientific">marine sediment metagenome</name>
    <dbReference type="NCBI Taxonomy" id="412755"/>
    <lineage>
        <taxon>unclassified sequences</taxon>
        <taxon>metagenomes</taxon>
        <taxon>ecological metagenomes</taxon>
    </lineage>
</organism>
<gene>
    <name evidence="1" type="ORF">S01H1_25495</name>
</gene>
<protein>
    <submittedName>
        <fullName evidence="1">Uncharacterized protein</fullName>
    </submittedName>
</protein>
<reference evidence="1" key="1">
    <citation type="journal article" date="2014" name="Front. Microbiol.">
        <title>High frequency of phylogenetically diverse reductive dehalogenase-homologous genes in deep subseafloor sedimentary metagenomes.</title>
        <authorList>
            <person name="Kawai M."/>
            <person name="Futagami T."/>
            <person name="Toyoda A."/>
            <person name="Takaki Y."/>
            <person name="Nishi S."/>
            <person name="Hori S."/>
            <person name="Arai W."/>
            <person name="Tsubouchi T."/>
            <person name="Morono Y."/>
            <person name="Uchiyama I."/>
            <person name="Ito T."/>
            <person name="Fujiyama A."/>
            <person name="Inagaki F."/>
            <person name="Takami H."/>
        </authorList>
    </citation>
    <scope>NUCLEOTIDE SEQUENCE</scope>
    <source>
        <strain evidence="1">Expedition CK06-06</strain>
    </source>
</reference>
<dbReference type="EMBL" id="BARS01015404">
    <property type="protein sequence ID" value="GAF90084.1"/>
    <property type="molecule type" value="Genomic_DNA"/>
</dbReference>
<feature type="non-terminal residue" evidence="1">
    <location>
        <position position="204"/>
    </location>
</feature>
<evidence type="ECO:0000313" key="1">
    <source>
        <dbReference type="EMBL" id="GAF90084.1"/>
    </source>
</evidence>
<comment type="caution">
    <text evidence="1">The sequence shown here is derived from an EMBL/GenBank/DDBJ whole genome shotgun (WGS) entry which is preliminary data.</text>
</comment>
<name>X0TA56_9ZZZZ</name>
<accession>X0TA56</accession>
<dbReference type="AlphaFoldDB" id="X0TA56"/>